<evidence type="ECO:0000256" key="2">
    <source>
        <dbReference type="ARBA" id="ARBA00022692"/>
    </source>
</evidence>
<feature type="transmembrane region" description="Helical" evidence="5">
    <location>
        <begin position="99"/>
        <end position="118"/>
    </location>
</feature>
<dbReference type="SUPFAM" id="SSF103481">
    <property type="entry name" value="Multidrug resistance efflux transporter EmrE"/>
    <property type="match status" value="2"/>
</dbReference>
<dbReference type="InterPro" id="IPR037185">
    <property type="entry name" value="EmrE-like"/>
</dbReference>
<keyword evidence="8" id="KW-1185">Reference proteome</keyword>
<feature type="transmembrane region" description="Helical" evidence="5">
    <location>
        <begin position="183"/>
        <end position="203"/>
    </location>
</feature>
<feature type="domain" description="EamA" evidence="6">
    <location>
        <begin position="2"/>
        <end position="113"/>
    </location>
</feature>
<feature type="domain" description="EamA" evidence="6">
    <location>
        <begin position="127"/>
        <end position="255"/>
    </location>
</feature>
<evidence type="ECO:0000313" key="7">
    <source>
        <dbReference type="EMBL" id="EGG28211.1"/>
    </source>
</evidence>
<feature type="transmembrane region" description="Helical" evidence="5">
    <location>
        <begin position="14"/>
        <end position="32"/>
    </location>
</feature>
<organism evidence="7 8">
    <name type="scientific">Aequoribacter fuscus</name>
    <dbReference type="NCBI Taxonomy" id="2518989"/>
    <lineage>
        <taxon>Bacteria</taxon>
        <taxon>Pseudomonadati</taxon>
        <taxon>Pseudomonadota</taxon>
        <taxon>Gammaproteobacteria</taxon>
        <taxon>Cellvibrionales</taxon>
        <taxon>Halieaceae</taxon>
        <taxon>Aequoribacter</taxon>
    </lineage>
</organism>
<dbReference type="AlphaFoldDB" id="F3L639"/>
<dbReference type="STRING" id="2518989.IMCC3088_698"/>
<evidence type="ECO:0000256" key="5">
    <source>
        <dbReference type="SAM" id="Phobius"/>
    </source>
</evidence>
<dbReference type="InterPro" id="IPR000620">
    <property type="entry name" value="EamA_dom"/>
</dbReference>
<protein>
    <recommendedName>
        <fullName evidence="6">EamA domain-containing protein</fullName>
    </recommendedName>
</protein>
<sequence>MKSLSLQHGVYNAMFWRMSFGIIIIGALYLIGRPSKPSRQTLRLHVKRGALTLVMASLFFWGLTQIPLAQAVGLSFIAPIIALFLAAWLINEPIVPNDYIASVIALLGVGVLLLEELLKFEMQSLLGSGAVLLSAVMYAYNLILQRQQALIAQPLEISFYQTLVTFVGLALLAPWWAEPLPNFGAGVLAATAASLALGALICFSYAYRHAVTASLVTLEYTAFIWAAALGWIVFDESISLNTLSGTALIVAACVFQIRGASKRIVPNEQITARINNKAE</sequence>
<feature type="transmembrane region" description="Helical" evidence="5">
    <location>
        <begin position="69"/>
        <end position="90"/>
    </location>
</feature>
<feature type="transmembrane region" description="Helical" evidence="5">
    <location>
        <begin position="210"/>
        <end position="232"/>
    </location>
</feature>
<comment type="subcellular location">
    <subcellularLocation>
        <location evidence="1">Membrane</location>
        <topology evidence="1">Multi-pass membrane protein</topology>
    </subcellularLocation>
</comment>
<evidence type="ECO:0000259" key="6">
    <source>
        <dbReference type="Pfam" id="PF00892"/>
    </source>
</evidence>
<feature type="transmembrane region" description="Helical" evidence="5">
    <location>
        <begin position="44"/>
        <end position="63"/>
    </location>
</feature>
<feature type="transmembrane region" description="Helical" evidence="5">
    <location>
        <begin position="155"/>
        <end position="177"/>
    </location>
</feature>
<gene>
    <name evidence="7" type="ORF">IMCC3088_698</name>
</gene>
<comment type="caution">
    <text evidence="7">The sequence shown here is derived from an EMBL/GenBank/DDBJ whole genome shotgun (WGS) entry which is preliminary data.</text>
</comment>
<keyword evidence="2 5" id="KW-0812">Transmembrane</keyword>
<dbReference type="EMBL" id="AEIG01000153">
    <property type="protein sequence ID" value="EGG28211.1"/>
    <property type="molecule type" value="Genomic_DNA"/>
</dbReference>
<dbReference type="eggNOG" id="COG0697">
    <property type="taxonomic scope" value="Bacteria"/>
</dbReference>
<name>F3L639_9GAMM</name>
<accession>F3L639</accession>
<dbReference type="Proteomes" id="UP000005615">
    <property type="component" value="Unassembled WGS sequence"/>
</dbReference>
<evidence type="ECO:0000313" key="8">
    <source>
        <dbReference type="Proteomes" id="UP000005615"/>
    </source>
</evidence>
<keyword evidence="3 5" id="KW-1133">Transmembrane helix</keyword>
<feature type="transmembrane region" description="Helical" evidence="5">
    <location>
        <begin position="124"/>
        <end position="143"/>
    </location>
</feature>
<reference evidence="7 8" key="1">
    <citation type="journal article" date="2011" name="J. Bacteriol.">
        <title>Genome sequence of strain IMCC3088, a proteorhodopsin-containing marine bacterium belonging to the OM60/NOR5 clade.</title>
        <authorList>
            <person name="Jang Y."/>
            <person name="Oh H.M."/>
            <person name="Kang I."/>
            <person name="Lee K."/>
            <person name="Yang S.J."/>
            <person name="Cho J.C."/>
        </authorList>
    </citation>
    <scope>NUCLEOTIDE SEQUENCE [LARGE SCALE GENOMIC DNA]</scope>
    <source>
        <strain evidence="7 8">IMCC3088</strain>
    </source>
</reference>
<evidence type="ECO:0000256" key="1">
    <source>
        <dbReference type="ARBA" id="ARBA00004141"/>
    </source>
</evidence>
<dbReference type="GO" id="GO:0016020">
    <property type="term" value="C:membrane"/>
    <property type="evidence" value="ECO:0007669"/>
    <property type="project" value="UniProtKB-SubCell"/>
</dbReference>
<dbReference type="PANTHER" id="PTHR22911:SF6">
    <property type="entry name" value="SOLUTE CARRIER FAMILY 35 MEMBER G1"/>
    <property type="match status" value="1"/>
</dbReference>
<proteinExistence type="predicted"/>
<evidence type="ECO:0000256" key="3">
    <source>
        <dbReference type="ARBA" id="ARBA00022989"/>
    </source>
</evidence>
<evidence type="ECO:0000256" key="4">
    <source>
        <dbReference type="ARBA" id="ARBA00023136"/>
    </source>
</evidence>
<keyword evidence="4 5" id="KW-0472">Membrane</keyword>
<dbReference type="Pfam" id="PF00892">
    <property type="entry name" value="EamA"/>
    <property type="match status" value="2"/>
</dbReference>
<feature type="transmembrane region" description="Helical" evidence="5">
    <location>
        <begin position="238"/>
        <end position="257"/>
    </location>
</feature>
<dbReference type="PANTHER" id="PTHR22911">
    <property type="entry name" value="ACYL-MALONYL CONDENSING ENZYME-RELATED"/>
    <property type="match status" value="1"/>
</dbReference>